<gene>
    <name evidence="1" type="ORF">OXX778_LOCUS8298</name>
</gene>
<dbReference type="AlphaFoldDB" id="A0A813VKE9"/>
<sequence>MTLKLIDKDLKSKYAEVLYRNQVSFDKEINRRFRRLSGDYVRTSQNVDNGSQVFLNRIRQKRDKWTQDDLSFRDHYRLVCRNVTNKKLENLKNAISSNSLKKRSHFLQTDPVIESKLQILKEQLNDDESSSFRYNSEINFNYEPPRDVSKAIFIPKLPDLKNLSIDEDLYCKYSKSDRDFLEQYPGKVELTITKLGKKFVSNEEHRQKTLRKQIIRNERIQTNAIKDPRFSELIENFSNAVN</sequence>
<dbReference type="EMBL" id="CAJNOC010001130">
    <property type="protein sequence ID" value="CAF0837920.1"/>
    <property type="molecule type" value="Genomic_DNA"/>
</dbReference>
<evidence type="ECO:0000313" key="1">
    <source>
        <dbReference type="EMBL" id="CAF0837920.1"/>
    </source>
</evidence>
<name>A0A813VKE9_9BILA</name>
<reference evidence="1" key="1">
    <citation type="submission" date="2021-02" db="EMBL/GenBank/DDBJ databases">
        <authorList>
            <person name="Nowell W R."/>
        </authorList>
    </citation>
    <scope>NUCLEOTIDE SEQUENCE</scope>
    <source>
        <strain evidence="1">Ploen Becks lab</strain>
    </source>
</reference>
<evidence type="ECO:0000313" key="2">
    <source>
        <dbReference type="Proteomes" id="UP000663879"/>
    </source>
</evidence>
<protein>
    <submittedName>
        <fullName evidence="1">Uncharacterized protein</fullName>
    </submittedName>
</protein>
<proteinExistence type="predicted"/>
<dbReference type="Proteomes" id="UP000663879">
    <property type="component" value="Unassembled WGS sequence"/>
</dbReference>
<comment type="caution">
    <text evidence="1">The sequence shown here is derived from an EMBL/GenBank/DDBJ whole genome shotgun (WGS) entry which is preliminary data.</text>
</comment>
<accession>A0A813VKE9</accession>
<organism evidence="1 2">
    <name type="scientific">Brachionus calyciflorus</name>
    <dbReference type="NCBI Taxonomy" id="104777"/>
    <lineage>
        <taxon>Eukaryota</taxon>
        <taxon>Metazoa</taxon>
        <taxon>Spiralia</taxon>
        <taxon>Gnathifera</taxon>
        <taxon>Rotifera</taxon>
        <taxon>Eurotatoria</taxon>
        <taxon>Monogononta</taxon>
        <taxon>Pseudotrocha</taxon>
        <taxon>Ploima</taxon>
        <taxon>Brachionidae</taxon>
        <taxon>Brachionus</taxon>
    </lineage>
</organism>
<keyword evidence="2" id="KW-1185">Reference proteome</keyword>
<dbReference type="OrthoDB" id="10345946at2759"/>